<proteinExistence type="predicted"/>
<gene>
    <name evidence="2" type="ORF">E2C01_068750</name>
</gene>
<sequence length="59" mass="6716">MTQDKVANTHWGRAGSSTRSLLVLFLLKAMPIVLQGRGYRNEGLQKNLPHHVEMEQLMI</sequence>
<reference evidence="2 3" key="1">
    <citation type="submission" date="2019-05" db="EMBL/GenBank/DDBJ databases">
        <title>Another draft genome of Portunus trituberculatus and its Hox gene families provides insights of decapod evolution.</title>
        <authorList>
            <person name="Jeong J.-H."/>
            <person name="Song I."/>
            <person name="Kim S."/>
            <person name="Choi T."/>
            <person name="Kim D."/>
            <person name="Ryu S."/>
            <person name="Kim W."/>
        </authorList>
    </citation>
    <scope>NUCLEOTIDE SEQUENCE [LARGE SCALE GENOMIC DNA]</scope>
    <source>
        <tissue evidence="2">Muscle</tissue>
    </source>
</reference>
<dbReference type="Proteomes" id="UP000324222">
    <property type="component" value="Unassembled WGS sequence"/>
</dbReference>
<accession>A0A5B7HSU5</accession>
<comment type="caution">
    <text evidence="2">The sequence shown here is derived from an EMBL/GenBank/DDBJ whole genome shotgun (WGS) entry which is preliminary data.</text>
</comment>
<keyword evidence="1" id="KW-0732">Signal</keyword>
<feature type="chain" id="PRO_5023008503" evidence="1">
    <location>
        <begin position="37"/>
        <end position="59"/>
    </location>
</feature>
<dbReference type="AlphaFoldDB" id="A0A5B7HSU5"/>
<evidence type="ECO:0000313" key="3">
    <source>
        <dbReference type="Proteomes" id="UP000324222"/>
    </source>
</evidence>
<name>A0A5B7HSU5_PORTR</name>
<protein>
    <submittedName>
        <fullName evidence="2">Uncharacterized protein</fullName>
    </submittedName>
</protein>
<feature type="signal peptide" evidence="1">
    <location>
        <begin position="1"/>
        <end position="36"/>
    </location>
</feature>
<keyword evidence="3" id="KW-1185">Reference proteome</keyword>
<dbReference type="EMBL" id="VSRR010038838">
    <property type="protein sequence ID" value="MPC74392.1"/>
    <property type="molecule type" value="Genomic_DNA"/>
</dbReference>
<evidence type="ECO:0000256" key="1">
    <source>
        <dbReference type="SAM" id="SignalP"/>
    </source>
</evidence>
<evidence type="ECO:0000313" key="2">
    <source>
        <dbReference type="EMBL" id="MPC74392.1"/>
    </source>
</evidence>
<organism evidence="2 3">
    <name type="scientific">Portunus trituberculatus</name>
    <name type="common">Swimming crab</name>
    <name type="synonym">Neptunus trituberculatus</name>
    <dbReference type="NCBI Taxonomy" id="210409"/>
    <lineage>
        <taxon>Eukaryota</taxon>
        <taxon>Metazoa</taxon>
        <taxon>Ecdysozoa</taxon>
        <taxon>Arthropoda</taxon>
        <taxon>Crustacea</taxon>
        <taxon>Multicrustacea</taxon>
        <taxon>Malacostraca</taxon>
        <taxon>Eumalacostraca</taxon>
        <taxon>Eucarida</taxon>
        <taxon>Decapoda</taxon>
        <taxon>Pleocyemata</taxon>
        <taxon>Brachyura</taxon>
        <taxon>Eubrachyura</taxon>
        <taxon>Portunoidea</taxon>
        <taxon>Portunidae</taxon>
        <taxon>Portuninae</taxon>
        <taxon>Portunus</taxon>
    </lineage>
</organism>